<dbReference type="InterPro" id="IPR058644">
    <property type="entry name" value="Mtb12-like_C"/>
</dbReference>
<organism evidence="4 5">
    <name type="scientific">Actinocrinis puniceicyclus</name>
    <dbReference type="NCBI Taxonomy" id="977794"/>
    <lineage>
        <taxon>Bacteria</taxon>
        <taxon>Bacillati</taxon>
        <taxon>Actinomycetota</taxon>
        <taxon>Actinomycetes</taxon>
        <taxon>Catenulisporales</taxon>
        <taxon>Actinospicaceae</taxon>
        <taxon>Actinocrinis</taxon>
    </lineage>
</organism>
<keyword evidence="5" id="KW-1185">Reference proteome</keyword>
<name>A0A8J7WHL4_9ACTN</name>
<keyword evidence="1" id="KW-0732">Signal</keyword>
<evidence type="ECO:0000259" key="3">
    <source>
        <dbReference type="Pfam" id="PF26580"/>
    </source>
</evidence>
<evidence type="ECO:0000256" key="1">
    <source>
        <dbReference type="ARBA" id="ARBA00022729"/>
    </source>
</evidence>
<dbReference type="AlphaFoldDB" id="A0A8J7WHL4"/>
<accession>A0A8J7WHL4</accession>
<evidence type="ECO:0000313" key="5">
    <source>
        <dbReference type="Proteomes" id="UP000677913"/>
    </source>
</evidence>
<proteinExistence type="inferred from homology"/>
<dbReference type="Proteomes" id="UP000677913">
    <property type="component" value="Unassembled WGS sequence"/>
</dbReference>
<dbReference type="EMBL" id="JAGSXH010000009">
    <property type="protein sequence ID" value="MBS2962276.1"/>
    <property type="molecule type" value="Genomic_DNA"/>
</dbReference>
<sequence>MSVSSAGAQSSDAAAVTRVWQSFFSKDTPIGQKEKLLQNGTTTMKPALQAFAADPRVGQASATVQKVTFPDASDADVTYSISLNGTVMMGGMAGKAVKQNGGWLVSDSTLCGLLQLAAAQPGGSSGVIPGCS</sequence>
<evidence type="ECO:0000256" key="2">
    <source>
        <dbReference type="ARBA" id="ARBA00093774"/>
    </source>
</evidence>
<comment type="caution">
    <text evidence="4">The sequence shown here is derived from an EMBL/GenBank/DDBJ whole genome shotgun (WGS) entry which is preliminary data.</text>
</comment>
<reference evidence="4" key="1">
    <citation type="submission" date="2021-04" db="EMBL/GenBank/DDBJ databases">
        <title>Genome based classification of Actinospica acidithermotolerans sp. nov., an actinobacterium isolated from an Indonesian hot spring.</title>
        <authorList>
            <person name="Kusuma A.B."/>
            <person name="Putra K.E."/>
            <person name="Nafisah S."/>
            <person name="Loh J."/>
            <person name="Nouioui I."/>
            <person name="Goodfellow M."/>
        </authorList>
    </citation>
    <scope>NUCLEOTIDE SEQUENCE</scope>
    <source>
        <strain evidence="4">DSM 45618</strain>
    </source>
</reference>
<protein>
    <recommendedName>
        <fullName evidence="3">Low molecular weight antigen MTB12-like C-terminal domain-containing protein</fullName>
    </recommendedName>
</protein>
<dbReference type="RefSeq" id="WP_211464759.1">
    <property type="nucleotide sequence ID" value="NZ_JAGSXH010000009.1"/>
</dbReference>
<dbReference type="Pfam" id="PF26580">
    <property type="entry name" value="Mtb12_C"/>
    <property type="match status" value="1"/>
</dbReference>
<gene>
    <name evidence="4" type="ORF">KGA66_04410</name>
</gene>
<comment type="similarity">
    <text evidence="2">Belongs to the MTB12 family.</text>
</comment>
<evidence type="ECO:0000313" key="4">
    <source>
        <dbReference type="EMBL" id="MBS2962276.1"/>
    </source>
</evidence>
<feature type="domain" description="Low molecular weight antigen MTB12-like C-terminal" evidence="3">
    <location>
        <begin position="12"/>
        <end position="120"/>
    </location>
</feature>